<dbReference type="Proteomes" id="UP000280344">
    <property type="component" value="Chromosome"/>
</dbReference>
<dbReference type="GO" id="GO:0005829">
    <property type="term" value="C:cytosol"/>
    <property type="evidence" value="ECO:0007669"/>
    <property type="project" value="TreeGrafter"/>
</dbReference>
<name>A0A3Q9G0I0_9ACTO</name>
<dbReference type="Pfam" id="PF02576">
    <property type="entry name" value="RimP_N"/>
    <property type="match status" value="1"/>
</dbReference>
<feature type="domain" description="Ribosome maturation factor RimP C-terminal" evidence="5">
    <location>
        <begin position="89"/>
        <end position="148"/>
    </location>
</feature>
<keyword evidence="2 3" id="KW-0690">Ribosome biogenesis</keyword>
<reference evidence="6 7" key="1">
    <citation type="submission" date="2018-12" db="EMBL/GenBank/DDBJ databases">
        <title>Complete genome sequence of Flaviflexus sp. H23T48.</title>
        <authorList>
            <person name="Bae J.-W."/>
            <person name="Lee J.-Y."/>
        </authorList>
    </citation>
    <scope>NUCLEOTIDE SEQUENCE [LARGE SCALE GENOMIC DNA]</scope>
    <source>
        <strain evidence="6 7">H23T48</strain>
    </source>
</reference>
<feature type="domain" description="Ribosome maturation factor RimP N-terminal" evidence="4">
    <location>
        <begin position="11"/>
        <end position="85"/>
    </location>
</feature>
<comment type="similarity">
    <text evidence="3">Belongs to the RimP family.</text>
</comment>
<dbReference type="Gene3D" id="3.30.300.70">
    <property type="entry name" value="RimP-like superfamily, N-terminal"/>
    <property type="match status" value="1"/>
</dbReference>
<gene>
    <name evidence="3" type="primary">rimP</name>
    <name evidence="6" type="ORF">EJ997_01305</name>
</gene>
<dbReference type="GO" id="GO:0000028">
    <property type="term" value="P:ribosomal small subunit assembly"/>
    <property type="evidence" value="ECO:0007669"/>
    <property type="project" value="TreeGrafter"/>
</dbReference>
<dbReference type="EMBL" id="CP034593">
    <property type="protein sequence ID" value="AZQ76167.1"/>
    <property type="molecule type" value="Genomic_DNA"/>
</dbReference>
<dbReference type="OrthoDB" id="9805006at2"/>
<dbReference type="AlphaFoldDB" id="A0A3Q9G0I0"/>
<keyword evidence="1 3" id="KW-0963">Cytoplasm</keyword>
<comment type="function">
    <text evidence="3">Required for maturation of 30S ribosomal subunits.</text>
</comment>
<organism evidence="6 7">
    <name type="scientific">Flaviflexus ciconiae</name>
    <dbReference type="NCBI Taxonomy" id="2496867"/>
    <lineage>
        <taxon>Bacteria</taxon>
        <taxon>Bacillati</taxon>
        <taxon>Actinomycetota</taxon>
        <taxon>Actinomycetes</taxon>
        <taxon>Actinomycetales</taxon>
        <taxon>Actinomycetaceae</taxon>
        <taxon>Flaviflexus</taxon>
    </lineage>
</organism>
<evidence type="ECO:0000256" key="2">
    <source>
        <dbReference type="ARBA" id="ARBA00022517"/>
    </source>
</evidence>
<dbReference type="KEGG" id="flh:EJ997_01305"/>
<accession>A0A3Q9G0I0</accession>
<comment type="subcellular location">
    <subcellularLocation>
        <location evidence="3">Cytoplasm</location>
    </subcellularLocation>
</comment>
<dbReference type="SUPFAM" id="SSF75420">
    <property type="entry name" value="YhbC-like, N-terminal domain"/>
    <property type="match status" value="1"/>
</dbReference>
<dbReference type="InterPro" id="IPR028998">
    <property type="entry name" value="RimP_C"/>
</dbReference>
<dbReference type="PANTHER" id="PTHR33867:SF1">
    <property type="entry name" value="RIBOSOME MATURATION FACTOR RIMP"/>
    <property type="match status" value="1"/>
</dbReference>
<evidence type="ECO:0000256" key="1">
    <source>
        <dbReference type="ARBA" id="ARBA00022490"/>
    </source>
</evidence>
<proteinExistence type="inferred from homology"/>
<dbReference type="RefSeq" id="WP_126702976.1">
    <property type="nucleotide sequence ID" value="NZ_CP034593.1"/>
</dbReference>
<dbReference type="GO" id="GO:0006412">
    <property type="term" value="P:translation"/>
    <property type="evidence" value="ECO:0007669"/>
    <property type="project" value="TreeGrafter"/>
</dbReference>
<dbReference type="InterPro" id="IPR035956">
    <property type="entry name" value="RimP_N_sf"/>
</dbReference>
<dbReference type="Pfam" id="PF17384">
    <property type="entry name" value="DUF150_C"/>
    <property type="match status" value="1"/>
</dbReference>
<evidence type="ECO:0000256" key="3">
    <source>
        <dbReference type="HAMAP-Rule" id="MF_01077"/>
    </source>
</evidence>
<dbReference type="InterPro" id="IPR003728">
    <property type="entry name" value="Ribosome_maturation_RimP"/>
</dbReference>
<dbReference type="PANTHER" id="PTHR33867">
    <property type="entry name" value="RIBOSOME MATURATION FACTOR RIMP"/>
    <property type="match status" value="1"/>
</dbReference>
<keyword evidence="7" id="KW-1185">Reference proteome</keyword>
<dbReference type="HAMAP" id="MF_01077">
    <property type="entry name" value="RimP"/>
    <property type="match status" value="1"/>
</dbReference>
<evidence type="ECO:0000259" key="4">
    <source>
        <dbReference type="Pfam" id="PF02576"/>
    </source>
</evidence>
<evidence type="ECO:0000259" key="5">
    <source>
        <dbReference type="Pfam" id="PF17384"/>
    </source>
</evidence>
<protein>
    <recommendedName>
        <fullName evidence="3">Ribosome maturation factor RimP</fullName>
    </recommendedName>
</protein>
<dbReference type="InterPro" id="IPR028989">
    <property type="entry name" value="RimP_N"/>
</dbReference>
<evidence type="ECO:0000313" key="7">
    <source>
        <dbReference type="Proteomes" id="UP000280344"/>
    </source>
</evidence>
<dbReference type="SUPFAM" id="SSF74942">
    <property type="entry name" value="YhbC-like, C-terminal domain"/>
    <property type="match status" value="1"/>
</dbReference>
<dbReference type="InterPro" id="IPR036847">
    <property type="entry name" value="RimP_C_sf"/>
</dbReference>
<evidence type="ECO:0000313" key="6">
    <source>
        <dbReference type="EMBL" id="AZQ76167.1"/>
    </source>
</evidence>
<sequence length="149" mass="15880">MKDVEKIHEVLAPAVAGAGLFLEQVELKPAGKRTLLRVTVDLADGPGGVDSDQLTDVSRVISETLDESPDAPAGQYVLEVSTPGATRKLTEPRHFRRAEGRKVILTTADGEVTGRLESVEGDTLAISNNGHTQEIAISDVVNARVDVEL</sequence>
<dbReference type="CDD" id="cd01734">
    <property type="entry name" value="YlxS_C"/>
    <property type="match status" value="1"/>
</dbReference>